<dbReference type="EMBL" id="JAMYWD010000012">
    <property type="protein sequence ID" value="KAJ4952082.1"/>
    <property type="molecule type" value="Genomic_DNA"/>
</dbReference>
<feature type="region of interest" description="Disordered" evidence="9">
    <location>
        <begin position="228"/>
        <end position="315"/>
    </location>
</feature>
<comment type="caution">
    <text evidence="11">The sequence shown here is derived from an EMBL/GenBank/DDBJ whole genome shotgun (WGS) entry which is preliminary data.</text>
</comment>
<dbReference type="Pfam" id="PF13639">
    <property type="entry name" value="zf-RING_2"/>
    <property type="match status" value="1"/>
</dbReference>
<keyword evidence="7" id="KW-0862">Zinc</keyword>
<reference evidence="11" key="1">
    <citation type="journal article" date="2023" name="Plant J.">
        <title>The genome of the king protea, Protea cynaroides.</title>
        <authorList>
            <person name="Chang J."/>
            <person name="Duong T.A."/>
            <person name="Schoeman C."/>
            <person name="Ma X."/>
            <person name="Roodt D."/>
            <person name="Barker N."/>
            <person name="Li Z."/>
            <person name="Van de Peer Y."/>
            <person name="Mizrachi E."/>
        </authorList>
    </citation>
    <scope>NUCLEOTIDE SEQUENCE</scope>
    <source>
        <tissue evidence="11">Young leaves</tissue>
    </source>
</reference>
<feature type="compositionally biased region" description="Polar residues" evidence="9">
    <location>
        <begin position="252"/>
        <end position="262"/>
    </location>
</feature>
<evidence type="ECO:0000256" key="6">
    <source>
        <dbReference type="ARBA" id="ARBA00022786"/>
    </source>
</evidence>
<dbReference type="SUPFAM" id="SSF57850">
    <property type="entry name" value="RING/U-box"/>
    <property type="match status" value="1"/>
</dbReference>
<keyword evidence="3" id="KW-0808">Transferase</keyword>
<dbReference type="PANTHER" id="PTHR22937:SF136">
    <property type="entry name" value="RING-TYPE E3 UBIQUITIN TRANSFERASE"/>
    <property type="match status" value="1"/>
</dbReference>
<dbReference type="AlphaFoldDB" id="A0A9Q0JUK9"/>
<feature type="region of interest" description="Disordered" evidence="9">
    <location>
        <begin position="52"/>
        <end position="117"/>
    </location>
</feature>
<evidence type="ECO:0000256" key="1">
    <source>
        <dbReference type="ARBA" id="ARBA00000900"/>
    </source>
</evidence>
<evidence type="ECO:0000256" key="9">
    <source>
        <dbReference type="SAM" id="MobiDB-lite"/>
    </source>
</evidence>
<protein>
    <recommendedName>
        <fullName evidence="2">RING-type E3 ubiquitin transferase</fullName>
        <ecNumber evidence="2">2.3.2.27</ecNumber>
    </recommendedName>
</protein>
<organism evidence="11 12">
    <name type="scientific">Protea cynaroides</name>
    <dbReference type="NCBI Taxonomy" id="273540"/>
    <lineage>
        <taxon>Eukaryota</taxon>
        <taxon>Viridiplantae</taxon>
        <taxon>Streptophyta</taxon>
        <taxon>Embryophyta</taxon>
        <taxon>Tracheophyta</taxon>
        <taxon>Spermatophyta</taxon>
        <taxon>Magnoliopsida</taxon>
        <taxon>Proteales</taxon>
        <taxon>Proteaceae</taxon>
        <taxon>Protea</taxon>
    </lineage>
</organism>
<dbReference type="GO" id="GO:0061630">
    <property type="term" value="F:ubiquitin protein ligase activity"/>
    <property type="evidence" value="ECO:0007669"/>
    <property type="project" value="UniProtKB-EC"/>
</dbReference>
<evidence type="ECO:0000256" key="5">
    <source>
        <dbReference type="ARBA" id="ARBA00022771"/>
    </source>
</evidence>
<evidence type="ECO:0000256" key="7">
    <source>
        <dbReference type="ARBA" id="ARBA00022833"/>
    </source>
</evidence>
<keyword evidence="12" id="KW-1185">Reference proteome</keyword>
<proteinExistence type="predicted"/>
<evidence type="ECO:0000313" key="11">
    <source>
        <dbReference type="EMBL" id="KAJ4952082.1"/>
    </source>
</evidence>
<dbReference type="PROSITE" id="PS50089">
    <property type="entry name" value="ZF_RING_2"/>
    <property type="match status" value="1"/>
</dbReference>
<feature type="compositionally biased region" description="Polar residues" evidence="9">
    <location>
        <begin position="52"/>
        <end position="61"/>
    </location>
</feature>
<feature type="compositionally biased region" description="Basic and acidic residues" evidence="9">
    <location>
        <begin position="238"/>
        <end position="251"/>
    </location>
</feature>
<dbReference type="EC" id="2.3.2.27" evidence="2"/>
<feature type="compositionally biased region" description="Low complexity" evidence="9">
    <location>
        <begin position="263"/>
        <end position="272"/>
    </location>
</feature>
<evidence type="ECO:0000256" key="2">
    <source>
        <dbReference type="ARBA" id="ARBA00012483"/>
    </source>
</evidence>
<keyword evidence="6" id="KW-0833">Ubl conjugation pathway</keyword>
<dbReference type="FunFam" id="3.30.40.10:FF:000504">
    <property type="entry name" value="E3 ubiquitin-protein ligase arkadia"/>
    <property type="match status" value="1"/>
</dbReference>
<feature type="compositionally biased region" description="Low complexity" evidence="9">
    <location>
        <begin position="279"/>
        <end position="293"/>
    </location>
</feature>
<evidence type="ECO:0000256" key="4">
    <source>
        <dbReference type="ARBA" id="ARBA00022723"/>
    </source>
</evidence>
<dbReference type="Proteomes" id="UP001141806">
    <property type="component" value="Unassembled WGS sequence"/>
</dbReference>
<dbReference type="OrthoDB" id="8062037at2759"/>
<dbReference type="GO" id="GO:0008270">
    <property type="term" value="F:zinc ion binding"/>
    <property type="evidence" value="ECO:0007669"/>
    <property type="project" value="UniProtKB-KW"/>
</dbReference>
<feature type="region of interest" description="Disordered" evidence="9">
    <location>
        <begin position="160"/>
        <end position="189"/>
    </location>
</feature>
<comment type="catalytic activity">
    <reaction evidence="1">
        <text>S-ubiquitinyl-[E2 ubiquitin-conjugating enzyme]-L-cysteine + [acceptor protein]-L-lysine = [E2 ubiquitin-conjugating enzyme]-L-cysteine + N(6)-ubiquitinyl-[acceptor protein]-L-lysine.</text>
        <dbReference type="EC" id="2.3.2.27"/>
    </reaction>
</comment>
<evidence type="ECO:0000256" key="8">
    <source>
        <dbReference type="PROSITE-ProRule" id="PRU00175"/>
    </source>
</evidence>
<feature type="region of interest" description="Disordered" evidence="9">
    <location>
        <begin position="1"/>
        <end position="21"/>
    </location>
</feature>
<evidence type="ECO:0000313" key="12">
    <source>
        <dbReference type="Proteomes" id="UP001141806"/>
    </source>
</evidence>
<accession>A0A9Q0JUK9</accession>
<evidence type="ECO:0000256" key="3">
    <source>
        <dbReference type="ARBA" id="ARBA00022679"/>
    </source>
</evidence>
<gene>
    <name evidence="11" type="ORF">NE237_028914</name>
</gene>
<keyword evidence="4" id="KW-0479">Metal-binding</keyword>
<dbReference type="SMART" id="SM00184">
    <property type="entry name" value="RING"/>
    <property type="match status" value="1"/>
</dbReference>
<keyword evidence="5 8" id="KW-0863">Zinc-finger</keyword>
<dbReference type="InterPro" id="IPR001841">
    <property type="entry name" value="Znf_RING"/>
</dbReference>
<dbReference type="InterPro" id="IPR045191">
    <property type="entry name" value="MBR1/2-like"/>
</dbReference>
<dbReference type="PANTHER" id="PTHR22937">
    <property type="entry name" value="E3 UBIQUITIN-PROTEIN LIGASE RNF165"/>
    <property type="match status" value="1"/>
</dbReference>
<name>A0A9Q0JUK9_9MAGN</name>
<feature type="domain" description="RING-type" evidence="10">
    <location>
        <begin position="524"/>
        <end position="565"/>
    </location>
</feature>
<feature type="compositionally biased region" description="Polar residues" evidence="9">
    <location>
        <begin position="103"/>
        <end position="112"/>
    </location>
</feature>
<sequence>MSHMDEYSGKRVGGGLGVARRGSGLAFRNSSNNEGRSIQYCNRLACSTRLNSLKGDQSSSSDKAKYLKPPRPLASGKAISGNSSKTYFAVSDARKSQRDVQKLPSNKETVPSESICKQGKIDISESVPSTKVIQTALEPEDAESGLLKGLSVNASDVGRSNIALNTKPQKKVHQQSGSSSQDMWSPSVRHSIASRNISQVAKPATHGEGTNASRYGLRNLGCTSISDVLPSGFSSSDSSRRRTDLKRRNVDGESSSSRAKNTSGSSMGGSSSTQRNTISSPSLSLSEPLSSQKPSRRTRNWLPNKDGLTSVRTRRTINCEARARASEHGNGNDNDLTLPKSPIMVPQMPQTEIPVNELAPTSSLQFPAGIPPIFDNSNCQPGSSSSQNVRNRQITYTEGGIAHPFHGLSIDRDGFQRFNMDGIAEVLMALERIEQDDELTYEQLLILETNLFLGGLGFHDQHRDMRLDIDNMSYEELLALEEKMGTVSTSLTEEALTKCLKGSFYTPASLDTGNVDCGDDDVKCSICQEEYVEGDEVGKLRCEHRYHVICIHQWLRQKNWCPICKVEAATP</sequence>
<feature type="compositionally biased region" description="Basic and acidic residues" evidence="9">
    <location>
        <begin position="92"/>
        <end position="101"/>
    </location>
</feature>
<evidence type="ECO:0000259" key="10">
    <source>
        <dbReference type="PROSITE" id="PS50089"/>
    </source>
</evidence>
<dbReference type="InterPro" id="IPR013083">
    <property type="entry name" value="Znf_RING/FYVE/PHD"/>
</dbReference>
<dbReference type="Gene3D" id="3.30.40.10">
    <property type="entry name" value="Zinc/RING finger domain, C3HC4 (zinc finger)"/>
    <property type="match status" value="1"/>
</dbReference>
<feature type="compositionally biased region" description="Polar residues" evidence="9">
    <location>
        <begin position="174"/>
        <end position="184"/>
    </location>
</feature>